<evidence type="ECO:0000256" key="1">
    <source>
        <dbReference type="SAM" id="MobiDB-lite"/>
    </source>
</evidence>
<dbReference type="AlphaFoldDB" id="A0A5C6P2A7"/>
<dbReference type="PANTHER" id="PTHR46106:SF5">
    <property type="entry name" value="RECEPTOR-TYPE TYROSINE-PROTEIN PHOSPHATASE N2"/>
    <property type="match status" value="1"/>
</dbReference>
<proteinExistence type="predicted"/>
<keyword evidence="3" id="KW-0675">Receptor</keyword>
<keyword evidence="2" id="KW-1133">Transmembrane helix</keyword>
<dbReference type="InterPro" id="IPR033522">
    <property type="entry name" value="IA-2/IA-2_beta"/>
</dbReference>
<feature type="compositionally biased region" description="Low complexity" evidence="1">
    <location>
        <begin position="137"/>
        <end position="152"/>
    </location>
</feature>
<accession>A0A5C6P2A7</accession>
<evidence type="ECO:0000313" key="4">
    <source>
        <dbReference type="Proteomes" id="UP000324091"/>
    </source>
</evidence>
<name>A0A5C6P2A7_9TELE</name>
<feature type="transmembrane region" description="Helical" evidence="2">
    <location>
        <begin position="50"/>
        <end position="74"/>
    </location>
</feature>
<dbReference type="GO" id="GO:0045202">
    <property type="term" value="C:synapse"/>
    <property type="evidence" value="ECO:0007669"/>
    <property type="project" value="TreeGrafter"/>
</dbReference>
<keyword evidence="4" id="KW-1185">Reference proteome</keyword>
<dbReference type="EMBL" id="RHFK02000007">
    <property type="protein sequence ID" value="TWW73049.1"/>
    <property type="molecule type" value="Genomic_DNA"/>
</dbReference>
<protein>
    <submittedName>
        <fullName evidence="3">Receptor-type tyrosine-protein phosphatase N2</fullName>
    </submittedName>
</protein>
<evidence type="ECO:0000313" key="3">
    <source>
        <dbReference type="EMBL" id="TWW73049.1"/>
    </source>
</evidence>
<gene>
    <name evidence="3" type="ORF">D4764_15G0004430</name>
</gene>
<feature type="region of interest" description="Disordered" evidence="1">
    <location>
        <begin position="128"/>
        <end position="164"/>
    </location>
</feature>
<dbReference type="GO" id="GO:0030141">
    <property type="term" value="C:secretory granule"/>
    <property type="evidence" value="ECO:0007669"/>
    <property type="project" value="InterPro"/>
</dbReference>
<dbReference type="Proteomes" id="UP000324091">
    <property type="component" value="Chromosome 15"/>
</dbReference>
<dbReference type="GO" id="GO:0035773">
    <property type="term" value="P:insulin secretion involved in cellular response to glucose stimulus"/>
    <property type="evidence" value="ECO:0007669"/>
    <property type="project" value="TreeGrafter"/>
</dbReference>
<comment type="caution">
    <text evidence="3">The sequence shown here is derived from an EMBL/GenBank/DDBJ whole genome shotgun (WGS) entry which is preliminary data.</text>
</comment>
<reference evidence="3 4" key="1">
    <citation type="submission" date="2019-04" db="EMBL/GenBank/DDBJ databases">
        <title>Chromosome genome assembly for Takifugu flavidus.</title>
        <authorList>
            <person name="Xiao S."/>
        </authorList>
    </citation>
    <scope>NUCLEOTIDE SEQUENCE [LARGE SCALE GENOMIC DNA]</scope>
    <source>
        <strain evidence="3">HTHZ2018</strain>
        <tissue evidence="3">Muscle</tissue>
    </source>
</reference>
<organism evidence="3 4">
    <name type="scientific">Takifugu flavidus</name>
    <name type="common">sansaifugu</name>
    <dbReference type="NCBI Taxonomy" id="433684"/>
    <lineage>
        <taxon>Eukaryota</taxon>
        <taxon>Metazoa</taxon>
        <taxon>Chordata</taxon>
        <taxon>Craniata</taxon>
        <taxon>Vertebrata</taxon>
        <taxon>Euteleostomi</taxon>
        <taxon>Actinopterygii</taxon>
        <taxon>Neopterygii</taxon>
        <taxon>Teleostei</taxon>
        <taxon>Neoteleostei</taxon>
        <taxon>Acanthomorphata</taxon>
        <taxon>Eupercaria</taxon>
        <taxon>Tetraodontiformes</taxon>
        <taxon>Tetradontoidea</taxon>
        <taxon>Tetraodontidae</taxon>
        <taxon>Takifugu</taxon>
    </lineage>
</organism>
<sequence length="178" mass="19839">MWRSLLSGSEQLSEPVRFSHTRFPPPLKRRIGNQLNQILSKYSRAESTKYLVLTVVSLLCIVAVLLASTVVYCLRHRSHHKLKEKLTNLGTDTSSDATATYQELCRQRMAVKPPTERPEPISSRINSVSSQFSDAGPAVSPSARSSVSSWSEEPAHSHMDISTGHMILVRRTRANIPS</sequence>
<keyword evidence="2" id="KW-0472">Membrane</keyword>
<keyword evidence="2" id="KW-0812">Transmembrane</keyword>
<dbReference type="PANTHER" id="PTHR46106">
    <property type="entry name" value="IA-2 PROTEIN TYROSINE PHOSPHATASE, ISOFORM C"/>
    <property type="match status" value="1"/>
</dbReference>
<evidence type="ECO:0000256" key="2">
    <source>
        <dbReference type="SAM" id="Phobius"/>
    </source>
</evidence>
<dbReference type="GO" id="GO:0051046">
    <property type="term" value="P:regulation of secretion"/>
    <property type="evidence" value="ECO:0007669"/>
    <property type="project" value="TreeGrafter"/>
</dbReference>